<proteinExistence type="predicted"/>
<keyword evidence="3" id="KW-1185">Reference proteome</keyword>
<accession>A0ABS4KZL3</accession>
<protein>
    <recommendedName>
        <fullName evidence="4">Cysteine dioxygenase type I</fullName>
    </recommendedName>
</protein>
<dbReference type="InterPro" id="IPR011051">
    <property type="entry name" value="RmlC_Cupin_sf"/>
</dbReference>
<dbReference type="EMBL" id="JAGGLQ010000002">
    <property type="protein sequence ID" value="MBP2035476.1"/>
    <property type="molecule type" value="Genomic_DNA"/>
</dbReference>
<evidence type="ECO:0000256" key="1">
    <source>
        <dbReference type="SAM" id="MobiDB-lite"/>
    </source>
</evidence>
<sequence length="269" mass="29562">MVAHLTGRIVLGGHRLGVQPPYGRRTAPVCASLRPWPPFLRAAEWDTSIDPVALHPQLSWHGTVPRRSCHASGFALSGARHERMRGGNQPHMDGFMLPIARPVNCCSSEYLLAVAAELGRDLGCWEARLEDGGAHGPQPRYVPLFADDRFTAWAIAWNDDSYDTGFRAHRQPEGVYVARGRIRHTWLADEPMEQCVVAGQGFSPDVRGLHRIRRDPGSQLTVTVHAYAQDPDRTPYGALTDKSAHGVLSGPEGRFPCEGRQAGPPDRGT</sequence>
<organism evidence="2 3">
    <name type="scientific">Streptomyces avidinii</name>
    <dbReference type="NCBI Taxonomy" id="1895"/>
    <lineage>
        <taxon>Bacteria</taxon>
        <taxon>Bacillati</taxon>
        <taxon>Actinomycetota</taxon>
        <taxon>Actinomycetes</taxon>
        <taxon>Kitasatosporales</taxon>
        <taxon>Streptomycetaceae</taxon>
        <taxon>Streptomyces</taxon>
    </lineage>
</organism>
<dbReference type="SUPFAM" id="SSF51182">
    <property type="entry name" value="RmlC-like cupins"/>
    <property type="match status" value="1"/>
</dbReference>
<dbReference type="Gene3D" id="2.60.120.10">
    <property type="entry name" value="Jelly Rolls"/>
    <property type="match status" value="1"/>
</dbReference>
<evidence type="ECO:0000313" key="3">
    <source>
        <dbReference type="Proteomes" id="UP001519310"/>
    </source>
</evidence>
<comment type="caution">
    <text evidence="2">The sequence shown here is derived from an EMBL/GenBank/DDBJ whole genome shotgun (WGS) entry which is preliminary data.</text>
</comment>
<dbReference type="Proteomes" id="UP001519310">
    <property type="component" value="Unassembled WGS sequence"/>
</dbReference>
<reference evidence="2 3" key="1">
    <citation type="submission" date="2021-03" db="EMBL/GenBank/DDBJ databases">
        <title>Genomic Encyclopedia of Type Strains, Phase IV (KMG-IV): sequencing the most valuable type-strain genomes for metagenomic binning, comparative biology and taxonomic classification.</title>
        <authorList>
            <person name="Goeker M."/>
        </authorList>
    </citation>
    <scope>NUCLEOTIDE SEQUENCE [LARGE SCALE GENOMIC DNA]</scope>
    <source>
        <strain evidence="2 3">DSM 40526</strain>
    </source>
</reference>
<gene>
    <name evidence="2" type="ORF">J2Z77_001263</name>
</gene>
<evidence type="ECO:0008006" key="4">
    <source>
        <dbReference type="Google" id="ProtNLM"/>
    </source>
</evidence>
<dbReference type="InterPro" id="IPR014710">
    <property type="entry name" value="RmlC-like_jellyroll"/>
</dbReference>
<name>A0ABS4KZL3_STRAV</name>
<feature type="region of interest" description="Disordered" evidence="1">
    <location>
        <begin position="231"/>
        <end position="269"/>
    </location>
</feature>
<evidence type="ECO:0000313" key="2">
    <source>
        <dbReference type="EMBL" id="MBP2035476.1"/>
    </source>
</evidence>